<dbReference type="Pfam" id="PF13102">
    <property type="entry name" value="Phage_int_SAM_5"/>
    <property type="match status" value="1"/>
</dbReference>
<feature type="non-terminal residue" evidence="3">
    <location>
        <position position="1"/>
    </location>
</feature>
<protein>
    <submittedName>
        <fullName evidence="3">Site-specific recombinase, phage integrase</fullName>
    </submittedName>
</protein>
<proteinExistence type="predicted"/>
<keyword evidence="1" id="KW-0238">DNA-binding</keyword>
<dbReference type="InterPro" id="IPR010998">
    <property type="entry name" value="Integrase_recombinase_N"/>
</dbReference>
<gene>
    <name evidence="3" type="ORF">EVA_21710</name>
</gene>
<dbReference type="GO" id="GO:0003677">
    <property type="term" value="F:DNA binding"/>
    <property type="evidence" value="ECO:0007669"/>
    <property type="project" value="UniProtKB-KW"/>
</dbReference>
<evidence type="ECO:0000256" key="1">
    <source>
        <dbReference type="ARBA" id="ARBA00023125"/>
    </source>
</evidence>
<evidence type="ECO:0000259" key="2">
    <source>
        <dbReference type="Pfam" id="PF13102"/>
    </source>
</evidence>
<dbReference type="AlphaFoldDB" id="J9F6T3"/>
<sequence length="109" mass="13152">DLLKYYAEIQNIFKEFEVQEVMPTTQQLKEAFNMRMKDTSEEQPEEAPVSFWEVFDEFVKECGNQNNWTASTYEKFAAVRNHLKEFKEDATFNYFDEFGLNEYVNFLRD</sequence>
<evidence type="ECO:0000313" key="3">
    <source>
        <dbReference type="EMBL" id="EJW90183.1"/>
    </source>
</evidence>
<dbReference type="InterPro" id="IPR025269">
    <property type="entry name" value="SAM-like_dom"/>
</dbReference>
<accession>J9F6T3</accession>
<feature type="non-terminal residue" evidence="3">
    <location>
        <position position="109"/>
    </location>
</feature>
<dbReference type="Gene3D" id="1.10.150.130">
    <property type="match status" value="1"/>
</dbReference>
<feature type="domain" description="Phage integrase SAM-like" evidence="2">
    <location>
        <begin position="50"/>
        <end position="107"/>
    </location>
</feature>
<comment type="caution">
    <text evidence="3">The sequence shown here is derived from an EMBL/GenBank/DDBJ whole genome shotgun (WGS) entry which is preliminary data.</text>
</comment>
<name>J9F6T3_9ZZZZ</name>
<dbReference type="EMBL" id="AMCI01008992">
    <property type="protein sequence ID" value="EJW90183.1"/>
    <property type="molecule type" value="Genomic_DNA"/>
</dbReference>
<organism evidence="3">
    <name type="scientific">gut metagenome</name>
    <dbReference type="NCBI Taxonomy" id="749906"/>
    <lineage>
        <taxon>unclassified sequences</taxon>
        <taxon>metagenomes</taxon>
        <taxon>organismal metagenomes</taxon>
    </lineage>
</organism>
<reference evidence="3" key="1">
    <citation type="journal article" date="2012" name="PLoS ONE">
        <title>Gene sets for utilization of primary and secondary nutrition supplies in the distal gut of endangered iberian lynx.</title>
        <authorList>
            <person name="Alcaide M."/>
            <person name="Messina E."/>
            <person name="Richter M."/>
            <person name="Bargiela R."/>
            <person name="Peplies J."/>
            <person name="Huws S.A."/>
            <person name="Newbold C.J."/>
            <person name="Golyshin P.N."/>
            <person name="Simon M.A."/>
            <person name="Lopez G."/>
            <person name="Yakimov M.M."/>
            <person name="Ferrer M."/>
        </authorList>
    </citation>
    <scope>NUCLEOTIDE SEQUENCE</scope>
</reference>